<gene>
    <name evidence="2" type="ORF">A2U01_0008951</name>
</gene>
<dbReference type="Proteomes" id="UP000265520">
    <property type="component" value="Unassembled WGS sequence"/>
</dbReference>
<sequence length="186" mass="21004">MVSGSLNDIVRVPSRYTTDDKLKGAYKKVGNTFSWRVHSVGHGDMIFTTFNRLCGVPMYEFVLQELGVFFPLTDFEVGVLRHLRLAPSQLHPLAWANLKSFQYWLARRSIFLVVPHNVIVHQHMYVISGANGEDAFPESSEDEVGSKSDDESSSSRGGRALAPSLLTRTLLLRGTLLLSWWRRVKP</sequence>
<protein>
    <submittedName>
        <fullName evidence="2">Uncharacterized protein</fullName>
    </submittedName>
</protein>
<dbReference type="EMBL" id="LXQA010013441">
    <property type="protein sequence ID" value="MCH88070.1"/>
    <property type="molecule type" value="Genomic_DNA"/>
</dbReference>
<evidence type="ECO:0000256" key="1">
    <source>
        <dbReference type="SAM" id="MobiDB-lite"/>
    </source>
</evidence>
<dbReference type="AlphaFoldDB" id="A0A392MKQ8"/>
<feature type="region of interest" description="Disordered" evidence="1">
    <location>
        <begin position="136"/>
        <end position="159"/>
    </location>
</feature>
<comment type="caution">
    <text evidence="2">The sequence shown here is derived from an EMBL/GenBank/DDBJ whole genome shotgun (WGS) entry which is preliminary data.</text>
</comment>
<keyword evidence="3" id="KW-1185">Reference proteome</keyword>
<evidence type="ECO:0000313" key="3">
    <source>
        <dbReference type="Proteomes" id="UP000265520"/>
    </source>
</evidence>
<accession>A0A392MKQ8</accession>
<organism evidence="2 3">
    <name type="scientific">Trifolium medium</name>
    <dbReference type="NCBI Taxonomy" id="97028"/>
    <lineage>
        <taxon>Eukaryota</taxon>
        <taxon>Viridiplantae</taxon>
        <taxon>Streptophyta</taxon>
        <taxon>Embryophyta</taxon>
        <taxon>Tracheophyta</taxon>
        <taxon>Spermatophyta</taxon>
        <taxon>Magnoliopsida</taxon>
        <taxon>eudicotyledons</taxon>
        <taxon>Gunneridae</taxon>
        <taxon>Pentapetalae</taxon>
        <taxon>rosids</taxon>
        <taxon>fabids</taxon>
        <taxon>Fabales</taxon>
        <taxon>Fabaceae</taxon>
        <taxon>Papilionoideae</taxon>
        <taxon>50 kb inversion clade</taxon>
        <taxon>NPAAA clade</taxon>
        <taxon>Hologalegina</taxon>
        <taxon>IRL clade</taxon>
        <taxon>Trifolieae</taxon>
        <taxon>Trifolium</taxon>
    </lineage>
</organism>
<reference evidence="2 3" key="1">
    <citation type="journal article" date="2018" name="Front. Plant Sci.">
        <title>Red Clover (Trifolium pratense) and Zigzag Clover (T. medium) - A Picture of Genomic Similarities and Differences.</title>
        <authorList>
            <person name="Dluhosova J."/>
            <person name="Istvanek J."/>
            <person name="Nedelnik J."/>
            <person name="Repkova J."/>
        </authorList>
    </citation>
    <scope>NUCLEOTIDE SEQUENCE [LARGE SCALE GENOMIC DNA]</scope>
    <source>
        <strain evidence="3">cv. 10/8</strain>
        <tissue evidence="2">Leaf</tissue>
    </source>
</reference>
<name>A0A392MKQ8_9FABA</name>
<evidence type="ECO:0000313" key="2">
    <source>
        <dbReference type="EMBL" id="MCH88070.1"/>
    </source>
</evidence>
<proteinExistence type="predicted"/>